<dbReference type="PROSITE" id="PS51186">
    <property type="entry name" value="GNAT"/>
    <property type="match status" value="1"/>
</dbReference>
<protein>
    <submittedName>
        <fullName evidence="2">GNAT family N-acetyltransferase</fullName>
    </submittedName>
</protein>
<dbReference type="Pfam" id="PF00583">
    <property type="entry name" value="Acetyltransf_1"/>
    <property type="match status" value="1"/>
</dbReference>
<feature type="domain" description="N-acetyltransferase" evidence="1">
    <location>
        <begin position="127"/>
        <end position="259"/>
    </location>
</feature>
<dbReference type="EMBL" id="QUBQ01000001">
    <property type="protein sequence ID" value="REK76691.1"/>
    <property type="molecule type" value="Genomic_DNA"/>
</dbReference>
<dbReference type="RefSeq" id="WP_116043762.1">
    <property type="nucleotide sequence ID" value="NZ_QUBQ01000001.1"/>
</dbReference>
<accession>A0A371PKG3</accession>
<dbReference type="InterPro" id="IPR000182">
    <property type="entry name" value="GNAT_dom"/>
</dbReference>
<keyword evidence="3" id="KW-1185">Reference proteome</keyword>
<dbReference type="GO" id="GO:0016747">
    <property type="term" value="F:acyltransferase activity, transferring groups other than amino-acyl groups"/>
    <property type="evidence" value="ECO:0007669"/>
    <property type="project" value="InterPro"/>
</dbReference>
<dbReference type="Gene3D" id="3.40.630.30">
    <property type="match status" value="1"/>
</dbReference>
<evidence type="ECO:0000313" key="2">
    <source>
        <dbReference type="EMBL" id="REK76691.1"/>
    </source>
</evidence>
<name>A0A371PKG3_9BACL</name>
<comment type="caution">
    <text evidence="2">The sequence shown here is derived from an EMBL/GenBank/DDBJ whole genome shotgun (WGS) entry which is preliminary data.</text>
</comment>
<dbReference type="OrthoDB" id="2464351at2"/>
<evidence type="ECO:0000313" key="3">
    <source>
        <dbReference type="Proteomes" id="UP000261905"/>
    </source>
</evidence>
<proteinExistence type="predicted"/>
<sequence length="259" mass="29686">MISPLQPEEMDTILNTIDRERHFLYYSYLTSRRSRSIHFGHYSDTGHLLGILAYCSGLSFHAFSVYPIQDPFCVKPLFAHVKERLNLPAEAVGSFIVHEEVKEQLEQQLVLAKPSIPIHLMKHRHSLPLPPADEQVVQLEPASYIEIENKLTEWNTMAFAKEELQNPFYGIWEERQLIALGGYHVYSKEYVELGNIGTDVNWRNRGNGRKISAQLTRSGYAISDHVYLNVLANNAGAIHLYQSLGYDTVSHQFIVTFKL</sequence>
<dbReference type="SUPFAM" id="SSF55729">
    <property type="entry name" value="Acyl-CoA N-acyltransferases (Nat)"/>
    <property type="match status" value="1"/>
</dbReference>
<gene>
    <name evidence="2" type="ORF">DX130_06540</name>
</gene>
<dbReference type="InterPro" id="IPR016181">
    <property type="entry name" value="Acyl_CoA_acyltransferase"/>
</dbReference>
<organism evidence="2 3">
    <name type="scientific">Paenibacillus paeoniae</name>
    <dbReference type="NCBI Taxonomy" id="2292705"/>
    <lineage>
        <taxon>Bacteria</taxon>
        <taxon>Bacillati</taxon>
        <taxon>Bacillota</taxon>
        <taxon>Bacilli</taxon>
        <taxon>Bacillales</taxon>
        <taxon>Paenibacillaceae</taxon>
        <taxon>Paenibacillus</taxon>
    </lineage>
</organism>
<evidence type="ECO:0000259" key="1">
    <source>
        <dbReference type="PROSITE" id="PS51186"/>
    </source>
</evidence>
<reference evidence="2 3" key="1">
    <citation type="submission" date="2018-08" db="EMBL/GenBank/DDBJ databases">
        <title>Paenibacillus sp. M4BSY-1, whole genome shotgun sequence.</title>
        <authorList>
            <person name="Tuo L."/>
        </authorList>
    </citation>
    <scope>NUCLEOTIDE SEQUENCE [LARGE SCALE GENOMIC DNA]</scope>
    <source>
        <strain evidence="2 3">M4BSY-1</strain>
    </source>
</reference>
<keyword evidence="2" id="KW-0808">Transferase</keyword>
<dbReference type="Proteomes" id="UP000261905">
    <property type="component" value="Unassembled WGS sequence"/>
</dbReference>
<dbReference type="AlphaFoldDB" id="A0A371PKG3"/>